<keyword evidence="2" id="KW-1185">Reference proteome</keyword>
<comment type="caution">
    <text evidence="1">The sequence shown here is derived from an EMBL/GenBank/DDBJ whole genome shotgun (WGS) entry which is preliminary data.</text>
</comment>
<dbReference type="EMBL" id="BJHW01000002">
    <property type="protein sequence ID" value="GDY60098.1"/>
    <property type="molecule type" value="Genomic_DNA"/>
</dbReference>
<name>A0A4D4LNT9_STRVO</name>
<sequence length="85" mass="9314">MITWLNACGSARQVGGDGRGLLGRLFGAVQSLGGRRAQGRFRRTRTETPPRVVEIGSQAVGQWCTHLVDRQEEERFCGWPSTGSP</sequence>
<reference evidence="1 2" key="1">
    <citation type="journal article" date="2020" name="Int. J. Syst. Evol. Microbiol.">
        <title>Reclassification of Streptomyces castelarensis and Streptomyces sporoclivatus as later heterotypic synonyms of Streptomyces antimycoticus.</title>
        <authorList>
            <person name="Komaki H."/>
            <person name="Tamura T."/>
        </authorList>
    </citation>
    <scope>NUCLEOTIDE SEQUENCE [LARGE SCALE GENOMIC DNA]</scope>
    <source>
        <strain evidence="1 2">NBRC 13459</strain>
    </source>
</reference>
<accession>A0A4D4LNT9</accession>
<dbReference type="Proteomes" id="UP000301309">
    <property type="component" value="Unassembled WGS sequence"/>
</dbReference>
<dbReference type="AlphaFoldDB" id="A0A4D4LNT9"/>
<protein>
    <submittedName>
        <fullName evidence="1">Uncharacterized protein</fullName>
    </submittedName>
</protein>
<gene>
    <name evidence="1" type="ORF">SVIO_107210</name>
</gene>
<organism evidence="1 2">
    <name type="scientific">Streptomyces violaceusniger</name>
    <dbReference type="NCBI Taxonomy" id="68280"/>
    <lineage>
        <taxon>Bacteria</taxon>
        <taxon>Bacillati</taxon>
        <taxon>Actinomycetota</taxon>
        <taxon>Actinomycetes</taxon>
        <taxon>Kitasatosporales</taxon>
        <taxon>Streptomycetaceae</taxon>
        <taxon>Streptomyces</taxon>
        <taxon>Streptomyces violaceusniger group</taxon>
    </lineage>
</organism>
<evidence type="ECO:0000313" key="1">
    <source>
        <dbReference type="EMBL" id="GDY60098.1"/>
    </source>
</evidence>
<evidence type="ECO:0000313" key="2">
    <source>
        <dbReference type="Proteomes" id="UP000301309"/>
    </source>
</evidence>
<proteinExistence type="predicted"/>